<dbReference type="CDD" id="cd01895">
    <property type="entry name" value="EngA2"/>
    <property type="match status" value="1"/>
</dbReference>
<keyword evidence="6 8" id="KW-0342">GTP-binding</keyword>
<feature type="binding site" evidence="8">
    <location>
        <begin position="56"/>
        <end position="60"/>
    </location>
    <ligand>
        <name>GTP</name>
        <dbReference type="ChEBI" id="CHEBI:37565"/>
        <label>1</label>
    </ligand>
</feature>
<dbReference type="NCBIfam" id="TIGR00231">
    <property type="entry name" value="small_GTP"/>
    <property type="match status" value="2"/>
</dbReference>
<dbReference type="SUPFAM" id="SSF52540">
    <property type="entry name" value="P-loop containing nucleoside triphosphate hydrolases"/>
    <property type="match status" value="2"/>
</dbReference>
<evidence type="ECO:0000256" key="3">
    <source>
        <dbReference type="ARBA" id="ARBA00022517"/>
    </source>
</evidence>
<evidence type="ECO:0000256" key="4">
    <source>
        <dbReference type="ARBA" id="ARBA00022737"/>
    </source>
</evidence>
<feature type="binding site" evidence="8">
    <location>
        <begin position="230"/>
        <end position="234"/>
    </location>
    <ligand>
        <name>GTP</name>
        <dbReference type="ChEBI" id="CHEBI:37565"/>
        <label>2</label>
    </ligand>
</feature>
<feature type="binding site" evidence="8">
    <location>
        <begin position="183"/>
        <end position="190"/>
    </location>
    <ligand>
        <name>GTP</name>
        <dbReference type="ChEBI" id="CHEBI:37565"/>
        <label>2</label>
    </ligand>
</feature>
<dbReference type="InterPro" id="IPR016484">
    <property type="entry name" value="GTPase_Der"/>
</dbReference>
<dbReference type="AlphaFoldDB" id="A0A368DRC4"/>
<evidence type="ECO:0000313" key="12">
    <source>
        <dbReference type="EMBL" id="RCL73751.1"/>
    </source>
</evidence>
<dbReference type="CDD" id="cd01894">
    <property type="entry name" value="EngA1"/>
    <property type="match status" value="1"/>
</dbReference>
<protein>
    <recommendedName>
        <fullName evidence="2 8">GTPase Der</fullName>
    </recommendedName>
    <alternativeName>
        <fullName evidence="7 8">GTP-binding protein EngA</fullName>
    </alternativeName>
</protein>
<dbReference type="HAMAP" id="MF_00195">
    <property type="entry name" value="GTPase_Der"/>
    <property type="match status" value="1"/>
</dbReference>
<proteinExistence type="inferred from homology"/>
<evidence type="ECO:0000256" key="5">
    <source>
        <dbReference type="ARBA" id="ARBA00022741"/>
    </source>
</evidence>
<keyword evidence="3 8" id="KW-0690">Ribosome biogenesis</keyword>
<dbReference type="InterPro" id="IPR027417">
    <property type="entry name" value="P-loop_NTPase"/>
</dbReference>
<evidence type="ECO:0000256" key="1">
    <source>
        <dbReference type="ARBA" id="ARBA00008279"/>
    </source>
</evidence>
<keyword evidence="4 10" id="KW-0677">Repeat</keyword>
<dbReference type="InterPro" id="IPR005225">
    <property type="entry name" value="Small_GTP-bd"/>
</dbReference>
<evidence type="ECO:0000256" key="7">
    <source>
        <dbReference type="ARBA" id="ARBA00032345"/>
    </source>
</evidence>
<dbReference type="EMBL" id="QOQD01000005">
    <property type="protein sequence ID" value="RCL73751.1"/>
    <property type="molecule type" value="Genomic_DNA"/>
</dbReference>
<dbReference type="InterPro" id="IPR015946">
    <property type="entry name" value="KH_dom-like_a/b"/>
</dbReference>
<accession>A0A368DRC4</accession>
<dbReference type="FunFam" id="3.30.300.20:FF:000004">
    <property type="entry name" value="GTPase Der"/>
    <property type="match status" value="1"/>
</dbReference>
<dbReference type="PROSITE" id="PS51712">
    <property type="entry name" value="G_ENGA"/>
    <property type="match status" value="2"/>
</dbReference>
<feature type="binding site" evidence="8">
    <location>
        <begin position="9"/>
        <end position="16"/>
    </location>
    <ligand>
        <name>GTP</name>
        <dbReference type="ChEBI" id="CHEBI:37565"/>
        <label>1</label>
    </ligand>
</feature>
<feature type="binding site" evidence="8">
    <location>
        <begin position="295"/>
        <end position="298"/>
    </location>
    <ligand>
        <name>GTP</name>
        <dbReference type="ChEBI" id="CHEBI:37565"/>
        <label>2</label>
    </ligand>
</feature>
<dbReference type="Gene3D" id="3.40.50.300">
    <property type="entry name" value="P-loop containing nucleotide triphosphate hydrolases"/>
    <property type="match status" value="2"/>
</dbReference>
<comment type="caution">
    <text evidence="12">The sequence shown here is derived from an EMBL/GenBank/DDBJ whole genome shotgun (WGS) entry which is preliminary data.</text>
</comment>
<dbReference type="PIRSF" id="PIRSF006485">
    <property type="entry name" value="GTP-binding_EngA"/>
    <property type="match status" value="1"/>
</dbReference>
<comment type="similarity">
    <text evidence="1 8 9 10">Belongs to the TRAFAC class TrmE-Era-EngA-EngB-Septin-like GTPase superfamily. EngA (Der) GTPase family.</text>
</comment>
<reference evidence="12 13" key="1">
    <citation type="journal article" date="2018" name="Microbiome">
        <title>Fine metagenomic profile of the Mediterranean stratified and mixed water columns revealed by assembly and recruitment.</title>
        <authorList>
            <person name="Haro-Moreno J.M."/>
            <person name="Lopez-Perez M."/>
            <person name="De La Torre J.R."/>
            <person name="Picazo A."/>
            <person name="Camacho A."/>
            <person name="Rodriguez-Valera F."/>
        </authorList>
    </citation>
    <scope>NUCLEOTIDE SEQUENCE [LARGE SCALE GENOMIC DNA]</scope>
    <source>
        <strain evidence="12">MED-G57</strain>
    </source>
</reference>
<dbReference type="Pfam" id="PF14714">
    <property type="entry name" value="KH_dom-like"/>
    <property type="match status" value="1"/>
</dbReference>
<feature type="domain" description="EngA-type G" evidence="11">
    <location>
        <begin position="3"/>
        <end position="167"/>
    </location>
</feature>
<keyword evidence="5 8" id="KW-0547">Nucleotide-binding</keyword>
<feature type="binding site" evidence="8">
    <location>
        <begin position="119"/>
        <end position="122"/>
    </location>
    <ligand>
        <name>GTP</name>
        <dbReference type="ChEBI" id="CHEBI:37565"/>
        <label>1</label>
    </ligand>
</feature>
<dbReference type="InterPro" id="IPR031166">
    <property type="entry name" value="G_ENGA"/>
</dbReference>
<dbReference type="InterPro" id="IPR006073">
    <property type="entry name" value="GTP-bd"/>
</dbReference>
<gene>
    <name evidence="8 12" type="primary">der</name>
    <name evidence="12" type="ORF">DBW71_02945</name>
</gene>
<evidence type="ECO:0000313" key="13">
    <source>
        <dbReference type="Proteomes" id="UP000253570"/>
    </source>
</evidence>
<evidence type="ECO:0000256" key="2">
    <source>
        <dbReference type="ARBA" id="ARBA00020953"/>
    </source>
</evidence>
<dbReference type="GO" id="GO:0005525">
    <property type="term" value="F:GTP binding"/>
    <property type="evidence" value="ECO:0007669"/>
    <property type="project" value="UniProtKB-UniRule"/>
</dbReference>
<dbReference type="Proteomes" id="UP000253570">
    <property type="component" value="Unassembled WGS sequence"/>
</dbReference>
<sequence>MTPRIALAGRPNVGKSTLFNRFYGQKRALVSDISGLTRDFREELIQYNGLEFYLIDTAGVYEAKSDELSQSVENNALKVISSCDLCLLVVDGRIGITPKDIEFSSYLRKSGIKTLTIVNKCESGTARKNIYEFYELGFGEPISISAEHNIGMLDLIEKVKENVPTSIRLESENDEIMKLAIVGKPNVGKSTLLNSLFGENRMLTGDQAGITRDSIEINWEWDGQKIILIDTAGLRRRSRVNQLVEKLTYADSLKSIKFADVIILLIDAVNFIDKQDMRLADYVISEGRALIIVINKHDLIKDKKEFNRRLNNILTTNLPQLNSNNVLKISSINGSGIKKMMVRVISLKDEWTQRMSTAKLNNWLREIVQKHQPPAKSGRRIKLRYITQASVKPPTFVIFSSHPESIPKSYKQYLINELRQSFNYSTTPIRIYFRKGENPYSN</sequence>
<dbReference type="InterPro" id="IPR032859">
    <property type="entry name" value="KH_dom-like"/>
</dbReference>
<dbReference type="Pfam" id="PF01926">
    <property type="entry name" value="MMR_HSR1"/>
    <property type="match status" value="2"/>
</dbReference>
<dbReference type="PANTHER" id="PTHR43834">
    <property type="entry name" value="GTPASE DER"/>
    <property type="match status" value="1"/>
</dbReference>
<name>A0A368DRC4_9PROT</name>
<dbReference type="Gene3D" id="3.30.300.20">
    <property type="match status" value="1"/>
</dbReference>
<dbReference type="PRINTS" id="PR00326">
    <property type="entry name" value="GTP1OBG"/>
</dbReference>
<organism evidence="12 13">
    <name type="scientific">PS1 clade bacterium</name>
    <dbReference type="NCBI Taxonomy" id="2175152"/>
    <lineage>
        <taxon>Bacteria</taxon>
        <taxon>Pseudomonadati</taxon>
        <taxon>Pseudomonadota</taxon>
        <taxon>Alphaproteobacteria</taxon>
        <taxon>PS1 clade</taxon>
    </lineage>
</organism>
<dbReference type="NCBIfam" id="TIGR03594">
    <property type="entry name" value="GTPase_EngA"/>
    <property type="match status" value="1"/>
</dbReference>
<dbReference type="PANTHER" id="PTHR43834:SF6">
    <property type="entry name" value="GTPASE DER"/>
    <property type="match status" value="1"/>
</dbReference>
<comment type="function">
    <text evidence="8 10">GTPase that plays an essential role in the late steps of ribosome biogenesis.</text>
</comment>
<evidence type="ECO:0000259" key="11">
    <source>
        <dbReference type="PROSITE" id="PS51712"/>
    </source>
</evidence>
<evidence type="ECO:0000256" key="6">
    <source>
        <dbReference type="ARBA" id="ARBA00023134"/>
    </source>
</evidence>
<feature type="domain" description="EngA-type G" evidence="11">
    <location>
        <begin position="177"/>
        <end position="352"/>
    </location>
</feature>
<comment type="subunit">
    <text evidence="8">Associates with the 50S ribosomal subunit.</text>
</comment>
<dbReference type="GO" id="GO:0042254">
    <property type="term" value="P:ribosome biogenesis"/>
    <property type="evidence" value="ECO:0007669"/>
    <property type="project" value="UniProtKB-KW"/>
</dbReference>
<evidence type="ECO:0000256" key="9">
    <source>
        <dbReference type="PROSITE-ProRule" id="PRU01049"/>
    </source>
</evidence>
<evidence type="ECO:0000256" key="10">
    <source>
        <dbReference type="RuleBase" id="RU004481"/>
    </source>
</evidence>
<evidence type="ECO:0000256" key="8">
    <source>
        <dbReference type="HAMAP-Rule" id="MF_00195"/>
    </source>
</evidence>